<dbReference type="GO" id="GO:0016757">
    <property type="term" value="F:glycosyltransferase activity"/>
    <property type="evidence" value="ECO:0007669"/>
    <property type="project" value="UniProtKB-KW"/>
</dbReference>
<reference evidence="2" key="1">
    <citation type="journal article" date="2019" name="Curr. Biol.">
        <title>Genome Sequence of Striga asiatica Provides Insight into the Evolution of Plant Parasitism.</title>
        <authorList>
            <person name="Yoshida S."/>
            <person name="Kim S."/>
            <person name="Wafula E.K."/>
            <person name="Tanskanen J."/>
            <person name="Kim Y.M."/>
            <person name="Honaas L."/>
            <person name="Yang Z."/>
            <person name="Spallek T."/>
            <person name="Conn C.E."/>
            <person name="Ichihashi Y."/>
            <person name="Cheong K."/>
            <person name="Cui S."/>
            <person name="Der J.P."/>
            <person name="Gundlach H."/>
            <person name="Jiao Y."/>
            <person name="Hori C."/>
            <person name="Ishida J.K."/>
            <person name="Kasahara H."/>
            <person name="Kiba T."/>
            <person name="Kim M.S."/>
            <person name="Koo N."/>
            <person name="Laohavisit A."/>
            <person name="Lee Y.H."/>
            <person name="Lumba S."/>
            <person name="McCourt P."/>
            <person name="Mortimer J.C."/>
            <person name="Mutuku J.M."/>
            <person name="Nomura T."/>
            <person name="Sasaki-Sekimoto Y."/>
            <person name="Seto Y."/>
            <person name="Wang Y."/>
            <person name="Wakatake T."/>
            <person name="Sakakibara H."/>
            <person name="Demura T."/>
            <person name="Yamaguchi S."/>
            <person name="Yoneyama K."/>
            <person name="Manabe R.I."/>
            <person name="Nelson D.C."/>
            <person name="Schulman A.H."/>
            <person name="Timko M.P."/>
            <person name="dePamphilis C.W."/>
            <person name="Choi D."/>
            <person name="Shirasu K."/>
        </authorList>
    </citation>
    <scope>NUCLEOTIDE SEQUENCE [LARGE SCALE GENOMIC DNA]</scope>
    <source>
        <strain evidence="2">cv. UVA1</strain>
    </source>
</reference>
<evidence type="ECO:0000313" key="1">
    <source>
        <dbReference type="EMBL" id="GER26225.1"/>
    </source>
</evidence>
<proteinExistence type="predicted"/>
<protein>
    <submittedName>
        <fullName evidence="1">ATP phosphoribosyltransferase regulatory subunit</fullName>
    </submittedName>
</protein>
<evidence type="ECO:0000313" key="2">
    <source>
        <dbReference type="Proteomes" id="UP000325081"/>
    </source>
</evidence>
<organism evidence="1 2">
    <name type="scientific">Striga asiatica</name>
    <name type="common">Asiatic witchweed</name>
    <name type="synonym">Buchnera asiatica</name>
    <dbReference type="NCBI Taxonomy" id="4170"/>
    <lineage>
        <taxon>Eukaryota</taxon>
        <taxon>Viridiplantae</taxon>
        <taxon>Streptophyta</taxon>
        <taxon>Embryophyta</taxon>
        <taxon>Tracheophyta</taxon>
        <taxon>Spermatophyta</taxon>
        <taxon>Magnoliopsida</taxon>
        <taxon>eudicotyledons</taxon>
        <taxon>Gunneridae</taxon>
        <taxon>Pentapetalae</taxon>
        <taxon>asterids</taxon>
        <taxon>lamiids</taxon>
        <taxon>Lamiales</taxon>
        <taxon>Orobanchaceae</taxon>
        <taxon>Buchnereae</taxon>
        <taxon>Striga</taxon>
    </lineage>
</organism>
<keyword evidence="2" id="KW-1185">Reference proteome</keyword>
<comment type="caution">
    <text evidence="1">The sequence shown here is derived from an EMBL/GenBank/DDBJ whole genome shotgun (WGS) entry which is preliminary data.</text>
</comment>
<dbReference type="Proteomes" id="UP000325081">
    <property type="component" value="Unassembled WGS sequence"/>
</dbReference>
<keyword evidence="1" id="KW-0808">Transferase</keyword>
<accession>A0A5A7P0B1</accession>
<sequence>MSSSTFGLVEVDDRPWVVFAEVLMVSRGCEGFSSLALQVTLTIPASQIARACCLIHVRLCATLMLSKPMRVSLCELFGPCPRARASREILAPVRAVAHIPLVACMPPAALHATAVAFALSSWVVSAWLRGLPCTSQSRGRALVALSTRPLFRRVARPGIEAWTPLSLVKSLSYFIYKHPYR</sequence>
<dbReference type="AlphaFoldDB" id="A0A5A7P0B1"/>
<dbReference type="EMBL" id="BKCP01000891">
    <property type="protein sequence ID" value="GER26225.1"/>
    <property type="molecule type" value="Genomic_DNA"/>
</dbReference>
<name>A0A5A7P0B1_STRAF</name>
<keyword evidence="1" id="KW-0328">Glycosyltransferase</keyword>
<gene>
    <name evidence="1" type="ORF">STAS_01869</name>
</gene>